<evidence type="ECO:0000313" key="8">
    <source>
        <dbReference type="Proteomes" id="UP000469890"/>
    </source>
</evidence>
<feature type="region of interest" description="Disordered" evidence="6">
    <location>
        <begin position="245"/>
        <end position="268"/>
    </location>
</feature>
<feature type="region of interest" description="Disordered" evidence="6">
    <location>
        <begin position="444"/>
        <end position="520"/>
    </location>
</feature>
<feature type="region of interest" description="Disordered" evidence="6">
    <location>
        <begin position="539"/>
        <end position="573"/>
    </location>
</feature>
<reference evidence="7 8" key="1">
    <citation type="submission" date="2019-09" db="EMBL/GenBank/DDBJ databases">
        <authorList>
            <consortium name="DOE Joint Genome Institute"/>
            <person name="Mondo S.J."/>
            <person name="Navarro-Mendoza M.I."/>
            <person name="Perez-Arques C."/>
            <person name="Panchal S."/>
            <person name="Nicolas F.E."/>
            <person name="Ganguly P."/>
            <person name="Pangilinan J."/>
            <person name="Grigoriev I."/>
            <person name="Heitman J."/>
            <person name="Sanya K."/>
            <person name="Garre V."/>
        </authorList>
    </citation>
    <scope>NUCLEOTIDE SEQUENCE [LARGE SCALE GENOMIC DNA]</scope>
    <source>
        <strain evidence="7 8">MU402</strain>
    </source>
</reference>
<evidence type="ECO:0000256" key="1">
    <source>
        <dbReference type="ARBA" id="ARBA00010995"/>
    </source>
</evidence>
<keyword evidence="5" id="KW-0520">NAD</keyword>
<dbReference type="InterPro" id="IPR017438">
    <property type="entry name" value="ATP-NAD_kinase_N"/>
</dbReference>
<feature type="compositionally biased region" description="Polar residues" evidence="6">
    <location>
        <begin position="455"/>
        <end position="481"/>
    </location>
</feature>
<dbReference type="PANTHER" id="PTHR20275">
    <property type="entry name" value="NAD KINASE"/>
    <property type="match status" value="1"/>
</dbReference>
<sequence>MENQQLHVNTMSLKTTKQALQTSHTDRLSDTAEVVREVSRKIGKTKVKWDNPKTVMVITKPGDVSLIGMTRELALWFMTTSKTCQGVKVFVDEKLKTSKGFKYSKILQHYPEAEERLGFWTPELCAVHPKMFDFIITLGGDGTVLFASWLFQTYVPPVIPFHLGSLGFLTPFDFEKFDMYLTKVMDSGMRVNLRGRLTCTVYRREYQSEGQKKSVKLRNVLRNPVTGKIKIGDWCTENKQQKKHRKKFGEVDGEDYGTEEEDLEETEDEFAERRQIPCFTTVPVEKYQVINDLVIDRGPSPYMSLLELFGDNKHLTTVQADGLAISTPTGSTAYSLSANGSLTHPEIHATLITPICPHTLSFRPTLVPDSMELRICVPFNSRNTAWASFDGRGRIELKQGDHIKVTASKYSFPTVCKQDQATDWFNSLSKCLHWNKRERQKSFAIVESNRGAHKSTPTTPKHSNGHQGLSMTSISGSSNHKNPSRKNSGSSNNHSRSSSPPLHQQKKHSSETSSSSSVDGLHDEVFAMFIEDEYHQASDDDEFDDQNHTDSAHFFDSDEESDDMSSIEDGFNGWTDEEITKARFAGSLAKEMGKLSISK</sequence>
<evidence type="ECO:0000256" key="4">
    <source>
        <dbReference type="ARBA" id="ARBA00022857"/>
    </source>
</evidence>
<gene>
    <name evidence="7" type="ORF">FB192DRAFT_1349718</name>
</gene>
<dbReference type="InterPro" id="IPR016064">
    <property type="entry name" value="NAD/diacylglycerol_kinase_sf"/>
</dbReference>
<dbReference type="Pfam" id="PF01513">
    <property type="entry name" value="NAD_kinase"/>
    <property type="match status" value="1"/>
</dbReference>
<evidence type="ECO:0000256" key="6">
    <source>
        <dbReference type="SAM" id="MobiDB-lite"/>
    </source>
</evidence>
<dbReference type="AlphaFoldDB" id="A0A8H4F4R9"/>
<keyword evidence="4" id="KW-0521">NADP</keyword>
<evidence type="ECO:0000256" key="5">
    <source>
        <dbReference type="ARBA" id="ARBA00023027"/>
    </source>
</evidence>
<dbReference type="GO" id="GO:0006741">
    <property type="term" value="P:NADP+ biosynthetic process"/>
    <property type="evidence" value="ECO:0007669"/>
    <property type="project" value="InterPro"/>
</dbReference>
<dbReference type="Proteomes" id="UP000469890">
    <property type="component" value="Unassembled WGS sequence"/>
</dbReference>
<keyword evidence="2" id="KW-0808">Transferase</keyword>
<dbReference type="GO" id="GO:0003951">
    <property type="term" value="F:NAD+ kinase activity"/>
    <property type="evidence" value="ECO:0007669"/>
    <property type="project" value="InterPro"/>
</dbReference>
<feature type="compositionally biased region" description="Basic and acidic residues" evidence="6">
    <location>
        <begin position="545"/>
        <end position="556"/>
    </location>
</feature>
<accession>A0A8H4F4R9</accession>
<dbReference type="SUPFAM" id="SSF111331">
    <property type="entry name" value="NAD kinase/diacylglycerol kinase-like"/>
    <property type="match status" value="1"/>
</dbReference>
<dbReference type="GO" id="GO:0019674">
    <property type="term" value="P:NAD+ metabolic process"/>
    <property type="evidence" value="ECO:0007669"/>
    <property type="project" value="InterPro"/>
</dbReference>
<feature type="compositionally biased region" description="Acidic residues" evidence="6">
    <location>
        <begin position="557"/>
        <end position="566"/>
    </location>
</feature>
<organism evidence="7 8">
    <name type="scientific">Mucor circinelloides f. lusitanicus</name>
    <name type="common">Mucor racemosus var. lusitanicus</name>
    <dbReference type="NCBI Taxonomy" id="29924"/>
    <lineage>
        <taxon>Eukaryota</taxon>
        <taxon>Fungi</taxon>
        <taxon>Fungi incertae sedis</taxon>
        <taxon>Mucoromycota</taxon>
        <taxon>Mucoromycotina</taxon>
        <taxon>Mucoromycetes</taxon>
        <taxon>Mucorales</taxon>
        <taxon>Mucorineae</taxon>
        <taxon>Mucoraceae</taxon>
        <taxon>Mucor</taxon>
    </lineage>
</organism>
<keyword evidence="3 7" id="KW-0418">Kinase</keyword>
<dbReference type="EMBL" id="JAAECE010000001">
    <property type="protein sequence ID" value="KAF1806282.1"/>
    <property type="molecule type" value="Genomic_DNA"/>
</dbReference>
<evidence type="ECO:0000256" key="3">
    <source>
        <dbReference type="ARBA" id="ARBA00022777"/>
    </source>
</evidence>
<dbReference type="HAMAP" id="MF_00361">
    <property type="entry name" value="NAD_kinase"/>
    <property type="match status" value="1"/>
</dbReference>
<dbReference type="InterPro" id="IPR002504">
    <property type="entry name" value="NADK"/>
</dbReference>
<dbReference type="Gene3D" id="3.40.50.10330">
    <property type="entry name" value="Probable inorganic polyphosphate/atp-NAD kinase, domain 1"/>
    <property type="match status" value="1"/>
</dbReference>
<evidence type="ECO:0000256" key="2">
    <source>
        <dbReference type="ARBA" id="ARBA00022679"/>
    </source>
</evidence>
<dbReference type="InterPro" id="IPR017437">
    <property type="entry name" value="ATP-NAD_kinase_PpnK-typ_C"/>
</dbReference>
<feature type="compositionally biased region" description="Acidic residues" evidence="6">
    <location>
        <begin position="251"/>
        <end position="268"/>
    </location>
</feature>
<evidence type="ECO:0000313" key="7">
    <source>
        <dbReference type="EMBL" id="KAF1806282.1"/>
    </source>
</evidence>
<dbReference type="PANTHER" id="PTHR20275:SF0">
    <property type="entry name" value="NAD KINASE"/>
    <property type="match status" value="1"/>
</dbReference>
<dbReference type="Gene3D" id="2.60.200.30">
    <property type="entry name" value="Probable inorganic polyphosphate/atp-NAD kinase, domain 2"/>
    <property type="match status" value="1"/>
</dbReference>
<protein>
    <submittedName>
        <fullName evidence="7">ATP-NAD kinase-like domain-containing protein</fullName>
    </submittedName>
</protein>
<name>A0A8H4F4R9_MUCCL</name>
<proteinExistence type="inferred from homology"/>
<feature type="compositionally biased region" description="Low complexity" evidence="6">
    <location>
        <begin position="485"/>
        <end position="499"/>
    </location>
</feature>
<comment type="similarity">
    <text evidence="1">Belongs to the NAD kinase family.</text>
</comment>
<dbReference type="Pfam" id="PF20143">
    <property type="entry name" value="NAD_kinase_C"/>
    <property type="match status" value="1"/>
</dbReference>
<comment type="caution">
    <text evidence="7">The sequence shown here is derived from an EMBL/GenBank/DDBJ whole genome shotgun (WGS) entry which is preliminary data.</text>
</comment>